<dbReference type="GO" id="GO:0047372">
    <property type="term" value="F:monoacylglycerol lipase activity"/>
    <property type="evidence" value="ECO:0007669"/>
    <property type="project" value="TreeGrafter"/>
</dbReference>
<dbReference type="GO" id="GO:0051792">
    <property type="term" value="P:medium-chain fatty acid biosynthetic process"/>
    <property type="evidence" value="ECO:0007669"/>
    <property type="project" value="TreeGrafter"/>
</dbReference>
<feature type="active site" description="Charge relay system" evidence="2">
    <location>
        <position position="307"/>
    </location>
</feature>
<dbReference type="PIRSF" id="PIRSF005211">
    <property type="entry name" value="Ab_hydro_YheT"/>
    <property type="match status" value="1"/>
</dbReference>
<comment type="similarity">
    <text evidence="1">Belongs to the AB hydrolase superfamily. AB hydrolase 4 family.</text>
</comment>
<protein>
    <submittedName>
        <fullName evidence="4">Abhydrolase domain-containing protein 2</fullName>
    </submittedName>
</protein>
<feature type="active site" description="Charge relay system" evidence="2">
    <location>
        <position position="276"/>
    </location>
</feature>
<dbReference type="SUPFAM" id="SSF53474">
    <property type="entry name" value="alpha/beta-Hydrolases"/>
    <property type="match status" value="1"/>
</dbReference>
<sequence length="353" mass="40023">YLPTRLWGFSGHVQTVLHSIVGRLNCPWPLGERVYLSLKDGSTLTYDLYQPLNEHEDDITVAICPGIGNSSETVYIRTFVHYSQCHGYRCAVLNHIGALPTVPVTSSRIFTYGHTEDYAEMVANLEKKYPTSKIVSVGFSLGGNLISKYLGETGKNHPKNIIGGISICQGYNAIDATTRLLSWQNFRRFYLYIMTENVKNIIMKHRKSLLSEEVKQRFQLNERDIASAATLPELDEAYTRRVHNFSSVSEMYDWSSSINYISSIKHSMIYINSKDDPIVPEELLTSIREHSNANPRSLYIEMAHGGHLGFYEGGLIYPNPVTWIDRVVVSLIGGMVLHNHSTFHKRSEEIICL</sequence>
<dbReference type="OrthoDB" id="5954035at2759"/>
<dbReference type="GO" id="GO:0036126">
    <property type="term" value="C:sperm flagellum"/>
    <property type="evidence" value="ECO:0007669"/>
    <property type="project" value="TreeGrafter"/>
</dbReference>
<evidence type="ECO:0000313" key="5">
    <source>
        <dbReference type="Proteomes" id="UP001151699"/>
    </source>
</evidence>
<dbReference type="InterPro" id="IPR000073">
    <property type="entry name" value="AB_hydrolase_1"/>
</dbReference>
<dbReference type="GO" id="GO:0097524">
    <property type="term" value="C:sperm plasma membrane"/>
    <property type="evidence" value="ECO:0007669"/>
    <property type="project" value="TreeGrafter"/>
</dbReference>
<feature type="non-terminal residue" evidence="4">
    <location>
        <position position="353"/>
    </location>
</feature>
<dbReference type="Proteomes" id="UP001151699">
    <property type="component" value="Chromosome A"/>
</dbReference>
<dbReference type="InterPro" id="IPR012020">
    <property type="entry name" value="ABHD4"/>
</dbReference>
<evidence type="ECO:0000256" key="1">
    <source>
        <dbReference type="ARBA" id="ARBA00010884"/>
    </source>
</evidence>
<comment type="caution">
    <text evidence="4">The sequence shown here is derived from an EMBL/GenBank/DDBJ whole genome shotgun (WGS) entry which is preliminary data.</text>
</comment>
<dbReference type="EMBL" id="WJQU01000001">
    <property type="protein sequence ID" value="KAJ6649943.1"/>
    <property type="molecule type" value="Genomic_DNA"/>
</dbReference>
<dbReference type="GO" id="GO:0043401">
    <property type="term" value="P:steroid hormone receptor signaling pathway"/>
    <property type="evidence" value="ECO:0007669"/>
    <property type="project" value="TreeGrafter"/>
</dbReference>
<dbReference type="GO" id="GO:0008126">
    <property type="term" value="F:acetylesterase activity"/>
    <property type="evidence" value="ECO:0007669"/>
    <property type="project" value="TreeGrafter"/>
</dbReference>
<feature type="active site" description="Charge relay system" evidence="2">
    <location>
        <position position="140"/>
    </location>
</feature>
<dbReference type="Pfam" id="PF00561">
    <property type="entry name" value="Abhydrolase_1"/>
    <property type="match status" value="1"/>
</dbReference>
<dbReference type="FunFam" id="3.40.50.1820:FF:000208">
    <property type="entry name" value="Adenosine deaminase CECR1-A"/>
    <property type="match status" value="1"/>
</dbReference>
<evidence type="ECO:0000256" key="2">
    <source>
        <dbReference type="PIRSR" id="PIRSR005211-1"/>
    </source>
</evidence>
<dbReference type="PANTHER" id="PTHR10794">
    <property type="entry name" value="ABHYDROLASE DOMAIN-CONTAINING PROTEIN"/>
    <property type="match status" value="1"/>
</dbReference>
<evidence type="ECO:0000259" key="3">
    <source>
        <dbReference type="Pfam" id="PF00561"/>
    </source>
</evidence>
<dbReference type="Gene3D" id="3.40.50.1820">
    <property type="entry name" value="alpha/beta hydrolase"/>
    <property type="match status" value="1"/>
</dbReference>
<dbReference type="PANTHER" id="PTHR10794:SF45">
    <property type="entry name" value="MONOACYLGLYCEROL LIPASE ABHD2"/>
    <property type="match status" value="1"/>
</dbReference>
<evidence type="ECO:0000313" key="4">
    <source>
        <dbReference type="EMBL" id="KAJ6649943.1"/>
    </source>
</evidence>
<dbReference type="GO" id="GO:0051793">
    <property type="term" value="P:medium-chain fatty acid catabolic process"/>
    <property type="evidence" value="ECO:0007669"/>
    <property type="project" value="TreeGrafter"/>
</dbReference>
<keyword evidence="5" id="KW-1185">Reference proteome</keyword>
<reference evidence="4" key="1">
    <citation type="submission" date="2022-07" db="EMBL/GenBank/DDBJ databases">
        <authorList>
            <person name="Trinca V."/>
            <person name="Uliana J.V.C."/>
            <person name="Torres T.T."/>
            <person name="Ward R.J."/>
            <person name="Monesi N."/>
        </authorList>
    </citation>
    <scope>NUCLEOTIDE SEQUENCE</scope>
    <source>
        <strain evidence="4">HSMRA1968</strain>
        <tissue evidence="4">Whole embryos</tissue>
    </source>
</reference>
<organism evidence="4 5">
    <name type="scientific">Pseudolycoriella hygida</name>
    <dbReference type="NCBI Taxonomy" id="35572"/>
    <lineage>
        <taxon>Eukaryota</taxon>
        <taxon>Metazoa</taxon>
        <taxon>Ecdysozoa</taxon>
        <taxon>Arthropoda</taxon>
        <taxon>Hexapoda</taxon>
        <taxon>Insecta</taxon>
        <taxon>Pterygota</taxon>
        <taxon>Neoptera</taxon>
        <taxon>Endopterygota</taxon>
        <taxon>Diptera</taxon>
        <taxon>Nematocera</taxon>
        <taxon>Sciaroidea</taxon>
        <taxon>Sciaridae</taxon>
        <taxon>Pseudolycoriella</taxon>
    </lineage>
</organism>
<feature type="domain" description="AB hydrolase-1" evidence="3">
    <location>
        <begin position="61"/>
        <end position="313"/>
    </location>
</feature>
<accession>A0A9Q0SA43</accession>
<dbReference type="AlphaFoldDB" id="A0A9Q0SA43"/>
<dbReference type="InterPro" id="IPR050960">
    <property type="entry name" value="AB_hydrolase_4_sf"/>
</dbReference>
<dbReference type="GO" id="GO:0046464">
    <property type="term" value="P:acylglycerol catabolic process"/>
    <property type="evidence" value="ECO:0007669"/>
    <property type="project" value="TreeGrafter"/>
</dbReference>
<proteinExistence type="inferred from homology"/>
<gene>
    <name evidence="4" type="primary">Hydr2</name>
    <name evidence="4" type="ORF">Bhyg_05186</name>
</gene>
<name>A0A9Q0SA43_9DIPT</name>
<dbReference type="InterPro" id="IPR029058">
    <property type="entry name" value="AB_hydrolase_fold"/>
</dbReference>
<dbReference type="GO" id="GO:0048240">
    <property type="term" value="P:sperm capacitation"/>
    <property type="evidence" value="ECO:0007669"/>
    <property type="project" value="TreeGrafter"/>
</dbReference>